<dbReference type="RefSeq" id="WP_200986917.1">
    <property type="nucleotide sequence ID" value="NZ_CP063311.1"/>
</dbReference>
<protein>
    <submittedName>
        <fullName evidence="3">Methionyl-tRNA formyltransferase</fullName>
    </submittedName>
</protein>
<dbReference type="EMBL" id="CP063311">
    <property type="protein sequence ID" value="QOV21258.1"/>
    <property type="molecule type" value="Genomic_DNA"/>
</dbReference>
<gene>
    <name evidence="3" type="ORF">IM676_10760</name>
</gene>
<dbReference type="Proteomes" id="UP000593846">
    <property type="component" value="Chromosome"/>
</dbReference>
<dbReference type="GO" id="GO:0005829">
    <property type="term" value="C:cytosol"/>
    <property type="evidence" value="ECO:0007669"/>
    <property type="project" value="TreeGrafter"/>
</dbReference>
<sequence length="293" mass="33818">MNNKVTVFAMTEKGHTVLKSILPNYKNNVEIVIGSRDTQIQKDFYSEIKSLCEYHSTKFIDKKEFISINTKYALAISWRWMINTDDKVLIVFHDSLLPRYRGFNPLVSALINSEQKIGVTALLATSEYDKGDIITQSVTQIEYPIKIQAAITKILKNYQETCLYVMEKIINDDHFIVIPQDEKKATYSLWRDDEDYRINWNHSSIELKRFIDAVSYPYKGASTILNGNLVRILEAEIVKDVVIENRTPGKVIFVENDHPIVVCGEGLLKIIEMIDDQTKTSLSPVKNFRIRFL</sequence>
<dbReference type="SUPFAM" id="SSF50486">
    <property type="entry name" value="FMT C-terminal domain-like"/>
    <property type="match status" value="1"/>
</dbReference>
<feature type="domain" description="Formyl transferase N-terminal" evidence="1">
    <location>
        <begin position="84"/>
        <end position="142"/>
    </location>
</feature>
<evidence type="ECO:0000259" key="1">
    <source>
        <dbReference type="Pfam" id="PF00551"/>
    </source>
</evidence>
<dbReference type="KEGG" id="aee:IM676_10760"/>
<name>A0A7U3NLP8_9CYAN</name>
<dbReference type="AlphaFoldDB" id="A0A7U3NLP8"/>
<reference evidence="4" key="1">
    <citation type="submission" date="2020-10" db="EMBL/GenBank/DDBJ databases">
        <title>Genome-based taxonomic classification of the species Anabaenopsis elenkinii.</title>
        <authorList>
            <person name="Delbaje E."/>
            <person name="Andreote A.P.D."/>
            <person name="Pellegrinetti T.A."/>
            <person name="Cruz R.B."/>
            <person name="Branco L.H.Z."/>
            <person name="Fiore M.F."/>
        </authorList>
    </citation>
    <scope>NUCLEOTIDE SEQUENCE [LARGE SCALE GENOMIC DNA]</scope>
    <source>
        <strain evidence="4">CCIBt3563</strain>
    </source>
</reference>
<feature type="domain" description="Formyl transferase C-terminal" evidence="2">
    <location>
        <begin position="193"/>
        <end position="278"/>
    </location>
</feature>
<proteinExistence type="predicted"/>
<organism evidence="3 4">
    <name type="scientific">Anabaenopsis elenkinii CCIBt3563</name>
    <dbReference type="NCBI Taxonomy" id="2779889"/>
    <lineage>
        <taxon>Bacteria</taxon>
        <taxon>Bacillati</taxon>
        <taxon>Cyanobacteriota</taxon>
        <taxon>Cyanophyceae</taxon>
        <taxon>Nostocales</taxon>
        <taxon>Nodulariaceae</taxon>
        <taxon>Anabaenopsis</taxon>
    </lineage>
</organism>
<dbReference type="PANTHER" id="PTHR11138">
    <property type="entry name" value="METHIONYL-TRNA FORMYLTRANSFERASE"/>
    <property type="match status" value="1"/>
</dbReference>
<dbReference type="InterPro" id="IPR036477">
    <property type="entry name" value="Formyl_transf_N_sf"/>
</dbReference>
<dbReference type="Gene3D" id="3.40.50.12230">
    <property type="match status" value="1"/>
</dbReference>
<accession>A0A7U3NLP8</accession>
<dbReference type="InterPro" id="IPR002376">
    <property type="entry name" value="Formyl_transf_N"/>
</dbReference>
<evidence type="ECO:0000313" key="3">
    <source>
        <dbReference type="EMBL" id="QOV21258.1"/>
    </source>
</evidence>
<dbReference type="SUPFAM" id="SSF53328">
    <property type="entry name" value="Formyltransferase"/>
    <property type="match status" value="1"/>
</dbReference>
<dbReference type="InterPro" id="IPR011034">
    <property type="entry name" value="Formyl_transferase-like_C_sf"/>
</dbReference>
<dbReference type="InterPro" id="IPR005793">
    <property type="entry name" value="Formyl_trans_C"/>
</dbReference>
<dbReference type="Pfam" id="PF00551">
    <property type="entry name" value="Formyl_trans_N"/>
    <property type="match status" value="1"/>
</dbReference>
<evidence type="ECO:0000313" key="4">
    <source>
        <dbReference type="Proteomes" id="UP000593846"/>
    </source>
</evidence>
<dbReference type="Pfam" id="PF02911">
    <property type="entry name" value="Formyl_trans_C"/>
    <property type="match status" value="1"/>
</dbReference>
<dbReference type="PANTHER" id="PTHR11138:SF5">
    <property type="entry name" value="METHIONYL-TRNA FORMYLTRANSFERASE, MITOCHONDRIAL"/>
    <property type="match status" value="1"/>
</dbReference>
<keyword evidence="3" id="KW-0808">Transferase</keyword>
<dbReference type="GO" id="GO:0004479">
    <property type="term" value="F:methionyl-tRNA formyltransferase activity"/>
    <property type="evidence" value="ECO:0007669"/>
    <property type="project" value="TreeGrafter"/>
</dbReference>
<keyword evidence="4" id="KW-1185">Reference proteome</keyword>
<evidence type="ECO:0000259" key="2">
    <source>
        <dbReference type="Pfam" id="PF02911"/>
    </source>
</evidence>